<accession>A0ABS8S6W2</accession>
<evidence type="ECO:0000256" key="5">
    <source>
        <dbReference type="ARBA" id="ARBA00023065"/>
    </source>
</evidence>
<dbReference type="InterPro" id="IPR045042">
    <property type="entry name" value="YnaI-like"/>
</dbReference>
<evidence type="ECO:0000256" key="3">
    <source>
        <dbReference type="ARBA" id="ARBA00022692"/>
    </source>
</evidence>
<keyword evidence="5" id="KW-0406">Ion transport</keyword>
<feature type="region of interest" description="Disordered" evidence="8">
    <location>
        <begin position="497"/>
        <end position="534"/>
    </location>
</feature>
<feature type="region of interest" description="Disordered" evidence="8">
    <location>
        <begin position="645"/>
        <end position="706"/>
    </location>
</feature>
<feature type="domain" description="Mechanosensitive ion channel MscS" evidence="10">
    <location>
        <begin position="283"/>
        <end position="353"/>
    </location>
</feature>
<protein>
    <submittedName>
        <fullName evidence="13">Uncharacterized protein</fullName>
    </submittedName>
</protein>
<dbReference type="Pfam" id="PF24956">
    <property type="entry name" value="Msl2-3_C"/>
    <property type="match status" value="1"/>
</dbReference>
<dbReference type="InterPro" id="IPR057483">
    <property type="entry name" value="MSL2/3_TM_dom"/>
</dbReference>
<feature type="domain" description="Mechanosensitive ion channel protein 2/3 C-terminal" evidence="11">
    <location>
        <begin position="358"/>
        <end position="444"/>
    </location>
</feature>
<dbReference type="InterPro" id="IPR023408">
    <property type="entry name" value="MscS_beta-dom_sf"/>
</dbReference>
<comment type="subcellular location">
    <subcellularLocation>
        <location evidence="1">Membrane</location>
        <topology evidence="1">Multi-pass membrane protein</topology>
    </subcellularLocation>
</comment>
<dbReference type="Proteomes" id="UP000823775">
    <property type="component" value="Unassembled WGS sequence"/>
</dbReference>
<keyword evidence="6 9" id="KW-0472">Membrane</keyword>
<name>A0ABS8S6W2_DATST</name>
<evidence type="ECO:0000256" key="7">
    <source>
        <dbReference type="ARBA" id="ARBA00023303"/>
    </source>
</evidence>
<keyword evidence="14" id="KW-1185">Reference proteome</keyword>
<dbReference type="InterPro" id="IPR056876">
    <property type="entry name" value="Msl2-3_C"/>
</dbReference>
<comment type="similarity">
    <text evidence="2">Belongs to the MscS (TC 1.A.23) family.</text>
</comment>
<organism evidence="13 14">
    <name type="scientific">Datura stramonium</name>
    <name type="common">Jimsonweed</name>
    <name type="synonym">Common thornapple</name>
    <dbReference type="NCBI Taxonomy" id="4076"/>
    <lineage>
        <taxon>Eukaryota</taxon>
        <taxon>Viridiplantae</taxon>
        <taxon>Streptophyta</taxon>
        <taxon>Embryophyta</taxon>
        <taxon>Tracheophyta</taxon>
        <taxon>Spermatophyta</taxon>
        <taxon>Magnoliopsida</taxon>
        <taxon>eudicotyledons</taxon>
        <taxon>Gunneridae</taxon>
        <taxon>Pentapetalae</taxon>
        <taxon>asterids</taxon>
        <taxon>lamiids</taxon>
        <taxon>Solanales</taxon>
        <taxon>Solanaceae</taxon>
        <taxon>Solanoideae</taxon>
        <taxon>Datureae</taxon>
        <taxon>Datura</taxon>
    </lineage>
</organism>
<dbReference type="PANTHER" id="PTHR43634">
    <property type="entry name" value="OW CONDUCTANCE MECHANOSENSITIVE CHANNEL"/>
    <property type="match status" value="1"/>
</dbReference>
<feature type="region of interest" description="Disordered" evidence="8">
    <location>
        <begin position="553"/>
        <end position="628"/>
    </location>
</feature>
<evidence type="ECO:0000313" key="13">
    <source>
        <dbReference type="EMBL" id="MCD7454855.1"/>
    </source>
</evidence>
<dbReference type="InterPro" id="IPR010920">
    <property type="entry name" value="LSM_dom_sf"/>
</dbReference>
<dbReference type="SUPFAM" id="SSF50182">
    <property type="entry name" value="Sm-like ribonucleoproteins"/>
    <property type="match status" value="1"/>
</dbReference>
<gene>
    <name evidence="13" type="ORF">HAX54_026226</name>
</gene>
<evidence type="ECO:0000256" key="2">
    <source>
        <dbReference type="ARBA" id="ARBA00008017"/>
    </source>
</evidence>
<sequence length="706" mass="77941">MAAAVSLLLPRELGIHGKGGLSCQSKGVSRSQTDSCSIFLSSYYARQDPWSIYFLNTVRRPLFSHPSPTRCNVLLCRSFLNPGGGYESQVLKTAALIWKRSLSTIHGSPLVLQLVPAIGVLVFAAWGLTPLMRFGRMLFLRESDSNWKQSSWHYVTASYLKPVLLWTGAILICRAIDPLVLPTVASQAVKQRFLNFIRSLSTVMALAYCLSSLIQQTQRFLVETKDPADARNMGFEFAGKAVYSAVWVAAISLFMELLGFSTQKWLTAGGLGTVLLTLAGREILTNFLSSIMIHATRPFVLNDWIQTKIQGYDVSGTVEHVGWWSPTVIRGDDREAIHIPNHKFSVNIVRNLSQKTHWRIKTHLAISHLDVNKINNIVADMRKVLAKHPLVEQQRLHRRVFLDNIDPENQALKIMISCFVKTSHFEEHLRVKEVILLDLLRVISHHRARLATPIRTVQKTYRETDVDDVPFADSIFSRNRPNREVLLIEPSYKISSDDKAKASARSVQPDEEIDQKVEAPSTSRPTDDKNGLPSTLAEKEVVKVLSASNANGDLKAATSSSDGKSLKQGSTNPVKSNSEKNQVASVAGDPTGLTSDTNIEKTDVASSASQAQQDAERPISPPSVGRPMLEDNIVLGVALEGSKLTLPIEEETTPPTPSPTFFDSESKELAACRNGNSTTNSNKDKTDDKMAGAPSAQSAPNDQKER</sequence>
<keyword evidence="5" id="KW-0813">Transport</keyword>
<feature type="compositionally biased region" description="Polar residues" evidence="8">
    <location>
        <begin position="695"/>
        <end position="706"/>
    </location>
</feature>
<keyword evidence="7" id="KW-0407">Ion channel</keyword>
<dbReference type="Gene3D" id="2.30.30.60">
    <property type="match status" value="1"/>
</dbReference>
<dbReference type="Pfam" id="PF25237">
    <property type="entry name" value="MSL2_3"/>
    <property type="match status" value="1"/>
</dbReference>
<dbReference type="Pfam" id="PF00924">
    <property type="entry name" value="MS_channel_2nd"/>
    <property type="match status" value="1"/>
</dbReference>
<evidence type="ECO:0000259" key="12">
    <source>
        <dbReference type="Pfam" id="PF25237"/>
    </source>
</evidence>
<evidence type="ECO:0000256" key="9">
    <source>
        <dbReference type="SAM" id="Phobius"/>
    </source>
</evidence>
<dbReference type="Gene3D" id="1.10.287.1260">
    <property type="match status" value="1"/>
</dbReference>
<evidence type="ECO:0000259" key="11">
    <source>
        <dbReference type="Pfam" id="PF24956"/>
    </source>
</evidence>
<evidence type="ECO:0000256" key="1">
    <source>
        <dbReference type="ARBA" id="ARBA00004141"/>
    </source>
</evidence>
<dbReference type="EMBL" id="JACEIK010000319">
    <property type="protein sequence ID" value="MCD7454855.1"/>
    <property type="molecule type" value="Genomic_DNA"/>
</dbReference>
<evidence type="ECO:0000256" key="4">
    <source>
        <dbReference type="ARBA" id="ARBA00022989"/>
    </source>
</evidence>
<feature type="transmembrane region" description="Helical" evidence="9">
    <location>
        <begin position="110"/>
        <end position="132"/>
    </location>
</feature>
<evidence type="ECO:0000256" key="8">
    <source>
        <dbReference type="SAM" id="MobiDB-lite"/>
    </source>
</evidence>
<keyword evidence="4 9" id="KW-1133">Transmembrane helix</keyword>
<evidence type="ECO:0000259" key="10">
    <source>
        <dbReference type="Pfam" id="PF00924"/>
    </source>
</evidence>
<evidence type="ECO:0000313" key="14">
    <source>
        <dbReference type="Proteomes" id="UP000823775"/>
    </source>
</evidence>
<keyword evidence="3 9" id="KW-0812">Transmembrane</keyword>
<evidence type="ECO:0000256" key="6">
    <source>
        <dbReference type="ARBA" id="ARBA00023136"/>
    </source>
</evidence>
<feature type="domain" description="Mechanosensitive channel protein 2/3 transmembrane" evidence="12">
    <location>
        <begin position="153"/>
        <end position="281"/>
    </location>
</feature>
<feature type="compositionally biased region" description="Polar residues" evidence="8">
    <location>
        <begin position="553"/>
        <end position="584"/>
    </location>
</feature>
<reference evidence="13 14" key="1">
    <citation type="journal article" date="2021" name="BMC Genomics">
        <title>Datura genome reveals duplications of psychoactive alkaloid biosynthetic genes and high mutation rate following tissue culture.</title>
        <authorList>
            <person name="Rajewski A."/>
            <person name="Carter-House D."/>
            <person name="Stajich J."/>
            <person name="Litt A."/>
        </authorList>
    </citation>
    <scope>NUCLEOTIDE SEQUENCE [LARGE SCALE GENOMIC DNA]</scope>
    <source>
        <strain evidence="13">AR-01</strain>
    </source>
</reference>
<comment type="caution">
    <text evidence="13">The sequence shown here is derived from an EMBL/GenBank/DDBJ whole genome shotgun (WGS) entry which is preliminary data.</text>
</comment>
<proteinExistence type="inferred from homology"/>
<dbReference type="InterPro" id="IPR006685">
    <property type="entry name" value="MscS_channel_2nd"/>
</dbReference>
<dbReference type="PANTHER" id="PTHR43634:SF8">
    <property type="entry name" value="MECHANOSENSITIVE ION CHANNEL PROTEIN 3, CHLOROPLASTIC-LIKE ISOFORM X1"/>
    <property type="match status" value="1"/>
</dbReference>